<proteinExistence type="predicted"/>
<feature type="compositionally biased region" description="Polar residues" evidence="1">
    <location>
        <begin position="120"/>
        <end position="129"/>
    </location>
</feature>
<organism evidence="2">
    <name type="scientific">Phaffia rhodozyma</name>
    <name type="common">Yeast</name>
    <name type="synonym">Xanthophyllomyces dendrorhous</name>
    <dbReference type="NCBI Taxonomy" id="264483"/>
    <lineage>
        <taxon>Eukaryota</taxon>
        <taxon>Fungi</taxon>
        <taxon>Dikarya</taxon>
        <taxon>Basidiomycota</taxon>
        <taxon>Agaricomycotina</taxon>
        <taxon>Tremellomycetes</taxon>
        <taxon>Cystofilobasidiales</taxon>
        <taxon>Mrakiaceae</taxon>
        <taxon>Phaffia</taxon>
    </lineage>
</organism>
<feature type="compositionally biased region" description="Low complexity" evidence="1">
    <location>
        <begin position="94"/>
        <end position="103"/>
    </location>
</feature>
<evidence type="ECO:0000256" key="1">
    <source>
        <dbReference type="SAM" id="MobiDB-lite"/>
    </source>
</evidence>
<reference evidence="2" key="1">
    <citation type="submission" date="2014-08" db="EMBL/GenBank/DDBJ databases">
        <authorList>
            <person name="Sharma Rahul"/>
            <person name="Thines Marco"/>
        </authorList>
    </citation>
    <scope>NUCLEOTIDE SEQUENCE</scope>
</reference>
<feature type="region of interest" description="Disordered" evidence="1">
    <location>
        <begin position="94"/>
        <end position="129"/>
    </location>
</feature>
<protein>
    <submittedName>
        <fullName evidence="2">Uncharacterized protein</fullName>
    </submittedName>
</protein>
<name>A0A0F7SLX8_PHARH</name>
<evidence type="ECO:0000313" key="2">
    <source>
        <dbReference type="EMBL" id="CED82441.1"/>
    </source>
</evidence>
<sequence>MASIWDTISSIFPLILFVAVCYGVKIFQGKVSQGIDGAKQQLQAKGVTYDKNGLSIKTDKRALQSDEYITQTSQAALNASKRVMNSHAVSFGAGSGSSFAGSGVDSKPADPIKRRGFFRSGSTDNKSDQ</sequence>
<dbReference type="EMBL" id="LN483124">
    <property type="protein sequence ID" value="CED82441.1"/>
    <property type="molecule type" value="Genomic_DNA"/>
</dbReference>
<accession>A0A0F7SLX8</accession>
<dbReference type="AlphaFoldDB" id="A0A0F7SLX8"/>